<dbReference type="InterPro" id="IPR035809">
    <property type="entry name" value="NAPRTase_arc-type"/>
</dbReference>
<dbReference type="Proteomes" id="UP000195137">
    <property type="component" value="Unassembled WGS sequence"/>
</dbReference>
<evidence type="ECO:0000256" key="1">
    <source>
        <dbReference type="ARBA" id="ARBA00004952"/>
    </source>
</evidence>
<protein>
    <recommendedName>
        <fullName evidence="2">nicotinate phosphoribosyltransferase</fullName>
        <ecNumber evidence="2">6.3.4.21</ecNumber>
    </recommendedName>
</protein>
<evidence type="ECO:0000313" key="11">
    <source>
        <dbReference type="Proteomes" id="UP000195137"/>
    </source>
</evidence>
<evidence type="ECO:0000313" key="10">
    <source>
        <dbReference type="EMBL" id="OUJ18190.1"/>
    </source>
</evidence>
<evidence type="ECO:0000256" key="4">
    <source>
        <dbReference type="ARBA" id="ARBA00022598"/>
    </source>
</evidence>
<evidence type="ECO:0000256" key="5">
    <source>
        <dbReference type="ARBA" id="ARBA00022642"/>
    </source>
</evidence>
<organism evidence="10 11">
    <name type="scientific">Methanonatronarchaeum thermophilum</name>
    <dbReference type="NCBI Taxonomy" id="1927129"/>
    <lineage>
        <taxon>Archaea</taxon>
        <taxon>Methanobacteriati</taxon>
        <taxon>Methanobacteriota</taxon>
        <taxon>Methanonatronarchaeia</taxon>
        <taxon>Methanonatronarchaeales</taxon>
        <taxon>Methanonatronarchaeaceae</taxon>
        <taxon>Methanonatronarchaeum</taxon>
    </lineage>
</organism>
<feature type="domain" description="Quinolinate phosphoribosyl transferase N-terminal" evidence="9">
    <location>
        <begin position="19"/>
        <end position="106"/>
    </location>
</feature>
<dbReference type="InterPro" id="IPR036068">
    <property type="entry name" value="Nicotinate_pribotase-like_C"/>
</dbReference>
<evidence type="ECO:0000256" key="7">
    <source>
        <dbReference type="ARBA" id="ARBA00048668"/>
    </source>
</evidence>
<dbReference type="CDD" id="cd01571">
    <property type="entry name" value="NAPRTase_B"/>
    <property type="match status" value="1"/>
</dbReference>
<dbReference type="Gene3D" id="3.20.20.70">
    <property type="entry name" value="Aldolase class I"/>
    <property type="match status" value="1"/>
</dbReference>
<sequence length="377" mass="42527">MTDLYNVDKDFIRDGKTTDVYLNRTEEILRDKGVNPFVVAEITASERGVFSGLEEAVCLLEGLPIDVYAMEEGTFFMEGEPVMRIEGNYLDFCRYETSLLGVLCHSTAISTKAARIKKAAKNRKVLSFGTRRQHPSIAGLIERSAYLGGMDGISNTAGEEMFGIEASGTMPHSLVICFRDQEKAWSAYNDVLNKDIPRIMLCDTYSDEKDEVIRAIEELGDDLDAIRLDTPSSRRGDFREIIMEIRWELDLRNREDVEIFISGGIDEEDILELRDIVDGFGVGTSVSGVFPIDFGMDIVMVDGEYSAKKGKYSGKKQVYRWEDFDDAIMIEKEIPPENAEPLLEKIIENGEIKTEFSLEKARKKVLSKLNKMPLGML</sequence>
<keyword evidence="3" id="KW-0597">Phosphoprotein</keyword>
<dbReference type="InterPro" id="IPR013785">
    <property type="entry name" value="Aldolase_TIM"/>
</dbReference>
<comment type="caution">
    <text evidence="10">The sequence shown here is derived from an EMBL/GenBank/DDBJ whole genome shotgun (WGS) entry which is preliminary data.</text>
</comment>
<dbReference type="InterPro" id="IPR007229">
    <property type="entry name" value="Nic_PRibTrfase-Fam"/>
</dbReference>
<dbReference type="EMBL" id="MRZU01000004">
    <property type="protein sequence ID" value="OUJ18190.1"/>
    <property type="molecule type" value="Genomic_DNA"/>
</dbReference>
<name>A0A1Y3GAB7_9EURY</name>
<evidence type="ECO:0000256" key="6">
    <source>
        <dbReference type="ARBA" id="ARBA00022679"/>
    </source>
</evidence>
<keyword evidence="4" id="KW-0436">Ligase</keyword>
<dbReference type="NCBIfam" id="NF006415">
    <property type="entry name" value="PRK08662.1"/>
    <property type="match status" value="1"/>
</dbReference>
<evidence type="ECO:0000256" key="3">
    <source>
        <dbReference type="ARBA" id="ARBA00022553"/>
    </source>
</evidence>
<dbReference type="InterPro" id="IPR053190">
    <property type="entry name" value="NAPRTase-like"/>
</dbReference>
<dbReference type="Pfam" id="PF01729">
    <property type="entry name" value="QRPTase_C"/>
    <property type="match status" value="1"/>
</dbReference>
<feature type="domain" description="Quinolinate phosphoribosyl transferase C-terminal" evidence="8">
    <location>
        <begin position="109"/>
        <end position="297"/>
    </location>
</feature>
<dbReference type="SUPFAM" id="SSF51690">
    <property type="entry name" value="Nicotinate/Quinolinate PRTase C-terminal domain-like"/>
    <property type="match status" value="1"/>
</dbReference>
<gene>
    <name evidence="10" type="ORF">AMET1_1094</name>
</gene>
<dbReference type="PANTHER" id="PTHR43202:SF1">
    <property type="entry name" value="NICOTINATE PHOSPHORIBOSYLTRANSFERASE"/>
    <property type="match status" value="1"/>
</dbReference>
<keyword evidence="10" id="KW-0328">Glycosyltransferase</keyword>
<keyword evidence="6 10" id="KW-0808">Transferase</keyword>
<keyword evidence="5" id="KW-0662">Pyridine nucleotide biosynthesis</keyword>
<keyword evidence="11" id="KW-1185">Reference proteome</keyword>
<proteinExistence type="predicted"/>
<dbReference type="RefSeq" id="WP_086637483.1">
    <property type="nucleotide sequence ID" value="NZ_MRZU01000004.1"/>
</dbReference>
<dbReference type="GO" id="GO:0004516">
    <property type="term" value="F:nicotinate phosphoribosyltransferase activity"/>
    <property type="evidence" value="ECO:0007669"/>
    <property type="project" value="UniProtKB-EC"/>
</dbReference>
<accession>A0A1Y3GAB7</accession>
<dbReference type="AlphaFoldDB" id="A0A1Y3GAB7"/>
<evidence type="ECO:0000259" key="9">
    <source>
        <dbReference type="Pfam" id="PF02749"/>
    </source>
</evidence>
<dbReference type="Pfam" id="PF02749">
    <property type="entry name" value="QRPTase_N"/>
    <property type="match status" value="1"/>
</dbReference>
<comment type="catalytic activity">
    <reaction evidence="7">
        <text>5-phospho-alpha-D-ribose 1-diphosphate + nicotinate + ATP + H2O = nicotinate beta-D-ribonucleotide + ADP + phosphate + diphosphate</text>
        <dbReference type="Rhea" id="RHEA:36163"/>
        <dbReference type="ChEBI" id="CHEBI:15377"/>
        <dbReference type="ChEBI" id="CHEBI:30616"/>
        <dbReference type="ChEBI" id="CHEBI:32544"/>
        <dbReference type="ChEBI" id="CHEBI:33019"/>
        <dbReference type="ChEBI" id="CHEBI:43474"/>
        <dbReference type="ChEBI" id="CHEBI:57502"/>
        <dbReference type="ChEBI" id="CHEBI:58017"/>
        <dbReference type="ChEBI" id="CHEBI:456216"/>
        <dbReference type="EC" id="6.3.4.21"/>
    </reaction>
</comment>
<evidence type="ECO:0000256" key="2">
    <source>
        <dbReference type="ARBA" id="ARBA00013236"/>
    </source>
</evidence>
<dbReference type="OrthoDB" id="371831at2157"/>
<dbReference type="GO" id="GO:0004514">
    <property type="term" value="F:nicotinate-nucleotide diphosphorylase (carboxylating) activity"/>
    <property type="evidence" value="ECO:0007669"/>
    <property type="project" value="InterPro"/>
</dbReference>
<dbReference type="InterPro" id="IPR022412">
    <property type="entry name" value="Quinolinate_PRibosylTrfase_N"/>
</dbReference>
<dbReference type="PIRSF" id="PIRSF000484">
    <property type="entry name" value="NAPRT"/>
    <property type="match status" value="1"/>
</dbReference>
<evidence type="ECO:0000259" key="8">
    <source>
        <dbReference type="Pfam" id="PF01729"/>
    </source>
</evidence>
<reference evidence="10 11" key="1">
    <citation type="submission" date="2016-12" db="EMBL/GenBank/DDBJ databases">
        <title>Discovery of methanogenic haloarchaea.</title>
        <authorList>
            <person name="Sorokin D.Y."/>
            <person name="Makarova K.S."/>
            <person name="Abbas B."/>
            <person name="Ferrer M."/>
            <person name="Golyshin P.N."/>
        </authorList>
    </citation>
    <scope>NUCLEOTIDE SEQUENCE [LARGE SCALE GENOMIC DNA]</scope>
    <source>
        <strain evidence="10">AMET1</strain>
    </source>
</reference>
<dbReference type="PANTHER" id="PTHR43202">
    <property type="entry name" value="NICOTINATE-NUCLEOTIDE PYROPHOSPHORYLASE"/>
    <property type="match status" value="1"/>
</dbReference>
<dbReference type="SUPFAM" id="SSF54675">
    <property type="entry name" value="Nicotinate/Quinolinate PRTase N-terminal domain-like"/>
    <property type="match status" value="1"/>
</dbReference>
<dbReference type="EC" id="6.3.4.21" evidence="2"/>
<dbReference type="UniPathway" id="UPA00253">
    <property type="reaction ID" value="UER00457"/>
</dbReference>
<dbReference type="GO" id="GO:0009435">
    <property type="term" value="P:NAD+ biosynthetic process"/>
    <property type="evidence" value="ECO:0007669"/>
    <property type="project" value="UniProtKB-UniPathway"/>
</dbReference>
<dbReference type="InterPro" id="IPR037128">
    <property type="entry name" value="Quinolinate_PRibosylTase_N_sf"/>
</dbReference>
<comment type="pathway">
    <text evidence="1">Cofactor biosynthesis; NAD(+) biosynthesis; nicotinate D-ribonucleotide from nicotinate: step 1/1.</text>
</comment>
<dbReference type="InterPro" id="IPR002638">
    <property type="entry name" value="Quinolinate_PRibosylTrfase_C"/>
</dbReference>
<dbReference type="Gene3D" id="3.90.1170.20">
    <property type="entry name" value="Quinolinate phosphoribosyl transferase, N-terminal domain"/>
    <property type="match status" value="1"/>
</dbReference>